<protein>
    <submittedName>
        <fullName evidence="2">Uncharacterized protein</fullName>
    </submittedName>
</protein>
<keyword evidence="1" id="KW-0732">Signal</keyword>
<accession>E4RZ55</accession>
<evidence type="ECO:0000256" key="1">
    <source>
        <dbReference type="SAM" id="SignalP"/>
    </source>
</evidence>
<dbReference type="KEGG" id="lby:Lbys_3525"/>
<organism evidence="2 3">
    <name type="scientific">Leadbetterella byssophila (strain DSM 17132 / JCM 16389 / KACC 11308 / NBRC 106382 / 4M15)</name>
    <dbReference type="NCBI Taxonomy" id="649349"/>
    <lineage>
        <taxon>Bacteria</taxon>
        <taxon>Pseudomonadati</taxon>
        <taxon>Bacteroidota</taxon>
        <taxon>Cytophagia</taxon>
        <taxon>Cytophagales</taxon>
        <taxon>Leadbetterellaceae</taxon>
        <taxon>Leadbetterella</taxon>
    </lineage>
</organism>
<evidence type="ECO:0000313" key="3">
    <source>
        <dbReference type="Proteomes" id="UP000007435"/>
    </source>
</evidence>
<dbReference type="HOGENOM" id="CLU_605195_0_0_10"/>
<dbReference type="Proteomes" id="UP000007435">
    <property type="component" value="Chromosome"/>
</dbReference>
<name>E4RZ55_LEAB4</name>
<dbReference type="OrthoDB" id="911140at2"/>
<reference key="1">
    <citation type="submission" date="2010-11" db="EMBL/GenBank/DDBJ databases">
        <title>The complete genome of Leadbetterella byssophila DSM 17132.</title>
        <authorList>
            <consortium name="US DOE Joint Genome Institute (JGI-PGF)"/>
            <person name="Lucas S."/>
            <person name="Copeland A."/>
            <person name="Lapidus A."/>
            <person name="Glavina del Rio T."/>
            <person name="Dalin E."/>
            <person name="Tice H."/>
            <person name="Bruce D."/>
            <person name="Goodwin L."/>
            <person name="Pitluck S."/>
            <person name="Kyrpides N."/>
            <person name="Mavromatis K."/>
            <person name="Ivanova N."/>
            <person name="Teshima H."/>
            <person name="Brettin T."/>
            <person name="Detter J.C."/>
            <person name="Han C."/>
            <person name="Tapia R."/>
            <person name="Land M."/>
            <person name="Hauser L."/>
            <person name="Markowitz V."/>
            <person name="Cheng J.-F."/>
            <person name="Hugenholtz P."/>
            <person name="Woyke T."/>
            <person name="Wu D."/>
            <person name="Tindall B."/>
            <person name="Pomrenke H.G."/>
            <person name="Brambilla E."/>
            <person name="Klenk H.-P."/>
            <person name="Eisen J.A."/>
        </authorList>
    </citation>
    <scope>NUCLEOTIDE SEQUENCE [LARGE SCALE GENOMIC DNA]</scope>
    <source>
        <strain>DSM 17132</strain>
    </source>
</reference>
<feature type="signal peptide" evidence="1">
    <location>
        <begin position="1"/>
        <end position="16"/>
    </location>
</feature>
<keyword evidence="3" id="KW-1185">Reference proteome</keyword>
<feature type="chain" id="PRO_5003188318" evidence="1">
    <location>
        <begin position="17"/>
        <end position="452"/>
    </location>
</feature>
<proteinExistence type="predicted"/>
<dbReference type="AlphaFoldDB" id="E4RZ55"/>
<dbReference type="RefSeq" id="WP_013410196.1">
    <property type="nucleotide sequence ID" value="NC_014655.1"/>
</dbReference>
<dbReference type="STRING" id="649349.Lbys_3525"/>
<dbReference type="EMBL" id="CP002305">
    <property type="protein sequence ID" value="ADQ19173.1"/>
    <property type="molecule type" value="Genomic_DNA"/>
</dbReference>
<dbReference type="eggNOG" id="ENOG5033VGQ">
    <property type="taxonomic scope" value="Bacteria"/>
</dbReference>
<reference evidence="2 3" key="2">
    <citation type="journal article" date="2011" name="Stand. Genomic Sci.">
        <title>Complete genome sequence of Leadbetterella byssophila type strain (4M15).</title>
        <authorList>
            <person name="Abt B."/>
            <person name="Teshima H."/>
            <person name="Lucas S."/>
            <person name="Lapidus A."/>
            <person name="Del Rio T.G."/>
            <person name="Nolan M."/>
            <person name="Tice H."/>
            <person name="Cheng J.F."/>
            <person name="Pitluck S."/>
            <person name="Liolios K."/>
            <person name="Pagani I."/>
            <person name="Ivanova N."/>
            <person name="Mavromatis K."/>
            <person name="Pati A."/>
            <person name="Tapia R."/>
            <person name="Han C."/>
            <person name="Goodwin L."/>
            <person name="Chen A."/>
            <person name="Palaniappan K."/>
            <person name="Land M."/>
            <person name="Hauser L."/>
            <person name="Chang Y.J."/>
            <person name="Jeffries C.D."/>
            <person name="Rohde M."/>
            <person name="Goker M."/>
            <person name="Tindall B.J."/>
            <person name="Detter J.C."/>
            <person name="Woyke T."/>
            <person name="Bristow J."/>
            <person name="Eisen J.A."/>
            <person name="Markowitz V."/>
            <person name="Hugenholtz P."/>
            <person name="Klenk H.P."/>
            <person name="Kyrpides N.C."/>
        </authorList>
    </citation>
    <scope>NUCLEOTIDE SEQUENCE [LARGE SCALE GENOMIC DNA]</scope>
    <source>
        <strain evidence="3">DSM 17132 / JCM 16389 / KACC 11308 / NBRC 106382 / 4M15</strain>
    </source>
</reference>
<evidence type="ECO:0000313" key="2">
    <source>
        <dbReference type="EMBL" id="ADQ19173.1"/>
    </source>
</evidence>
<sequence length="452" mass="50793">MKKLILLLFFFSAAQAQILHSAQLEIVGSPGWYQAISLNKEGLILILKEDQTRFKVVRYTTDLRKVWEQELFFDTEEGPQSYTLYDHRIALLFSETSGMYYQWIDFDINTGEYQRKGFELRDYFVDKGIGILNGQMILVGTDKEGLSLFVFDGENGILVHTQWKGNLEIQEVKIGEHIEVLALEKTLGYSNEKKKKGEYVKSTQVVYAHLSSSGEILSKKVIVPTGGKFPMNGRRAGDHVIGVYKEPDGNRGVFISSIREVKNSPQFFTPFLEVLGDKNAKYLKAAEYKLVNPIASEEGSLMGGAFYTNITDKSGLAMGWEYSTAQVFTVFDEMVQRHTLPLKLQTPKGAQPFALNSAGAVAYVGNGKLWVRNFNIGSRPIAYALSEDKPSSFVPGYRQVLHWYDNVFLGIGTQSKMEAQQVKGTGKKKRPIPYTQTRKTFFLTAISAGIAN</sequence>
<gene>
    <name evidence="2" type="ordered locus">Lbys_3525</name>
</gene>